<evidence type="ECO:0000313" key="2">
    <source>
        <dbReference type="EMBL" id="KAF9065188.1"/>
    </source>
</evidence>
<dbReference type="AlphaFoldDB" id="A0A9P5PKS5"/>
<dbReference type="EMBL" id="JADNRY010000108">
    <property type="protein sequence ID" value="KAF9065188.1"/>
    <property type="molecule type" value="Genomic_DNA"/>
</dbReference>
<dbReference type="Proteomes" id="UP000772434">
    <property type="component" value="Unassembled WGS sequence"/>
</dbReference>
<feature type="region of interest" description="Disordered" evidence="1">
    <location>
        <begin position="178"/>
        <end position="201"/>
    </location>
</feature>
<dbReference type="OrthoDB" id="2691851at2759"/>
<protein>
    <submittedName>
        <fullName evidence="2">Uncharacterized protein</fullName>
    </submittedName>
</protein>
<comment type="caution">
    <text evidence="2">The sequence shown here is derived from an EMBL/GenBank/DDBJ whole genome shotgun (WGS) entry which is preliminary data.</text>
</comment>
<keyword evidence="3" id="KW-1185">Reference proteome</keyword>
<evidence type="ECO:0000313" key="3">
    <source>
        <dbReference type="Proteomes" id="UP000772434"/>
    </source>
</evidence>
<feature type="compositionally biased region" description="Pro residues" evidence="1">
    <location>
        <begin position="192"/>
        <end position="201"/>
    </location>
</feature>
<accession>A0A9P5PKS5</accession>
<organism evidence="2 3">
    <name type="scientific">Rhodocollybia butyracea</name>
    <dbReference type="NCBI Taxonomy" id="206335"/>
    <lineage>
        <taxon>Eukaryota</taxon>
        <taxon>Fungi</taxon>
        <taxon>Dikarya</taxon>
        <taxon>Basidiomycota</taxon>
        <taxon>Agaricomycotina</taxon>
        <taxon>Agaricomycetes</taxon>
        <taxon>Agaricomycetidae</taxon>
        <taxon>Agaricales</taxon>
        <taxon>Marasmiineae</taxon>
        <taxon>Omphalotaceae</taxon>
        <taxon>Rhodocollybia</taxon>
    </lineage>
</organism>
<name>A0A9P5PKS5_9AGAR</name>
<reference evidence="2" key="1">
    <citation type="submission" date="2020-11" db="EMBL/GenBank/DDBJ databases">
        <authorList>
            <consortium name="DOE Joint Genome Institute"/>
            <person name="Ahrendt S."/>
            <person name="Riley R."/>
            <person name="Andreopoulos W."/>
            <person name="Labutti K."/>
            <person name="Pangilinan J."/>
            <person name="Ruiz-Duenas F.J."/>
            <person name="Barrasa J.M."/>
            <person name="Sanchez-Garcia M."/>
            <person name="Camarero S."/>
            <person name="Miyauchi S."/>
            <person name="Serrano A."/>
            <person name="Linde D."/>
            <person name="Babiker R."/>
            <person name="Drula E."/>
            <person name="Ayuso-Fernandez I."/>
            <person name="Pacheco R."/>
            <person name="Padilla G."/>
            <person name="Ferreira P."/>
            <person name="Barriuso J."/>
            <person name="Kellner H."/>
            <person name="Castanera R."/>
            <person name="Alfaro M."/>
            <person name="Ramirez L."/>
            <person name="Pisabarro A.G."/>
            <person name="Kuo A."/>
            <person name="Tritt A."/>
            <person name="Lipzen A."/>
            <person name="He G."/>
            <person name="Yan M."/>
            <person name="Ng V."/>
            <person name="Cullen D."/>
            <person name="Martin F."/>
            <person name="Rosso M.-N."/>
            <person name="Henrissat B."/>
            <person name="Hibbett D."/>
            <person name="Martinez A.T."/>
            <person name="Grigoriev I.V."/>
        </authorList>
    </citation>
    <scope>NUCLEOTIDE SEQUENCE</scope>
    <source>
        <strain evidence="2">AH 40177</strain>
    </source>
</reference>
<proteinExistence type="predicted"/>
<gene>
    <name evidence="2" type="ORF">BDP27DRAFT_1366662</name>
</gene>
<evidence type="ECO:0000256" key="1">
    <source>
        <dbReference type="SAM" id="MobiDB-lite"/>
    </source>
</evidence>
<sequence>MFDEIATEKRPRWDSRTNHFLGSCQEHGNQTCLKFENENDLKMMVEDVEQENVHLASEATVGAVGLLSGDTCIYGTRLILISGTCKKEQAPEHAILIQNSVSAINIRAPDFCIGTVSLASDGEAKRGKSLVMIMFKHSLKCSGMEARFLVMCRLRLRAVEPPKPAVFEPSLAPAVIGLRRAQGPAQNSQSPGPGPEPELSA</sequence>